<dbReference type="AlphaFoldDB" id="A0A5C4MQF9"/>
<dbReference type="Pfam" id="PF13224">
    <property type="entry name" value="DUF4032"/>
    <property type="match status" value="1"/>
</dbReference>
<dbReference type="SUPFAM" id="SSF56112">
    <property type="entry name" value="Protein kinase-like (PK-like)"/>
    <property type="match status" value="1"/>
</dbReference>
<gene>
    <name evidence="3" type="ORF">FHE65_12725</name>
    <name evidence="2" type="ORF">FHE65_23090</name>
</gene>
<evidence type="ECO:0000313" key="4">
    <source>
        <dbReference type="Proteomes" id="UP000306740"/>
    </source>
</evidence>
<dbReference type="InterPro" id="IPR011009">
    <property type="entry name" value="Kinase-like_dom_sf"/>
</dbReference>
<dbReference type="EMBL" id="VDFR01000109">
    <property type="protein sequence ID" value="TNC40503.1"/>
    <property type="molecule type" value="Genomic_DNA"/>
</dbReference>
<dbReference type="InterPro" id="IPR025111">
    <property type="entry name" value="DUF4032"/>
</dbReference>
<dbReference type="EMBL" id="VDFR01000057">
    <property type="protein sequence ID" value="TNC46298.1"/>
    <property type="molecule type" value="Genomic_DNA"/>
</dbReference>
<evidence type="ECO:0000313" key="3">
    <source>
        <dbReference type="EMBL" id="TNC46298.1"/>
    </source>
</evidence>
<organism evidence="3 4">
    <name type="scientific">Mumia zhuanghuii</name>
    <dbReference type="NCBI Taxonomy" id="2585211"/>
    <lineage>
        <taxon>Bacteria</taxon>
        <taxon>Bacillati</taxon>
        <taxon>Actinomycetota</taxon>
        <taxon>Actinomycetes</taxon>
        <taxon>Propionibacteriales</taxon>
        <taxon>Nocardioidaceae</taxon>
        <taxon>Mumia</taxon>
    </lineage>
</organism>
<dbReference type="Pfam" id="PF06293">
    <property type="entry name" value="Kdo"/>
    <property type="match status" value="1"/>
</dbReference>
<comment type="caution">
    <text evidence="3">The sequence shown here is derived from an EMBL/GenBank/DDBJ whole genome shotgun (WGS) entry which is preliminary data.</text>
</comment>
<sequence length="411" mass="46169">MPVHVLSARPRSGLVSLPWRVPLIDWPEDLEVSLPRGIHRHVVRFVRVDGAVLVVKETTEHYARREYGLLRHLVRLDLPTVEPVAVVTGRTARDGSSLGAALVTAHLPHSLPYRSLFEHPLSDNTLDAVVDALVVLLVRLHVDGFFWGDCSLSNTLFRRSAGEFAAYLVDAETGALHDTLSDGQRGEDLDLVRTNTFGELLDLQAGGLLDPSVDPHALVDHIVERYGELWEALTGVEEFGLDDMWRIEQRIEQLNQLGFDVDELDIVTDWDGDSVRIQPKVVEPDHHARRLQGLTGLDLEEAQARRLLNDLDAFTGAHQLQQEDAMVVAHRWLTEVWEPLARMIPEEYRDVVEPAQFFHDVLVHRWHLSQQAGHEVEIFEAAEDYVRTQLAHQAATIRAASGDAAPRDSAV</sequence>
<evidence type="ECO:0000313" key="2">
    <source>
        <dbReference type="EMBL" id="TNC40503.1"/>
    </source>
</evidence>
<proteinExistence type="predicted"/>
<feature type="domain" description="DUF4032" evidence="1">
    <location>
        <begin position="228"/>
        <end position="390"/>
    </location>
</feature>
<protein>
    <submittedName>
        <fullName evidence="3">DUF4032 domain-containing protein</fullName>
    </submittedName>
</protein>
<reference evidence="3 4" key="1">
    <citation type="submission" date="2019-05" db="EMBL/GenBank/DDBJ databases">
        <title>Mumia sp. nov., isolated from the intestinal contents of plateau pika (Ochotona curzoniae) in the Qinghai-Tibet plateau of China.</title>
        <authorList>
            <person name="Tian Z."/>
        </authorList>
    </citation>
    <scope>NUCLEOTIDE SEQUENCE [LARGE SCALE GENOMIC DNA]</scope>
    <source>
        <strain evidence="4">527</strain>
        <strain evidence="3">Z527</strain>
    </source>
</reference>
<name>A0A5C4MQF9_9ACTN</name>
<evidence type="ECO:0000259" key="1">
    <source>
        <dbReference type="Pfam" id="PF13224"/>
    </source>
</evidence>
<dbReference type="Proteomes" id="UP000306740">
    <property type="component" value="Unassembled WGS sequence"/>
</dbReference>
<dbReference type="OrthoDB" id="1550523at2"/>
<dbReference type="RefSeq" id="WP_139105956.1">
    <property type="nucleotide sequence ID" value="NZ_VDFR01000057.1"/>
</dbReference>
<accession>A0A5C4MQF9</accession>